<keyword evidence="6 8" id="KW-0472">Membrane</keyword>
<feature type="transmembrane region" description="Helical" evidence="8">
    <location>
        <begin position="274"/>
        <end position="298"/>
    </location>
</feature>
<dbReference type="Proteomes" id="UP000695000">
    <property type="component" value="Unplaced"/>
</dbReference>
<protein>
    <submittedName>
        <fullName evidence="11">Sodium-coupled neutral amino acid transporter 10</fullName>
    </submittedName>
</protein>
<feature type="compositionally biased region" description="Basic and acidic residues" evidence="7">
    <location>
        <begin position="691"/>
        <end position="714"/>
    </location>
</feature>
<dbReference type="PANTHER" id="PTHR22950:SF646">
    <property type="entry name" value="SODIUM-COUPLED NEUTRAL AMINO ACID TRANSPORTER 10-RELATED"/>
    <property type="match status" value="1"/>
</dbReference>
<evidence type="ECO:0000256" key="7">
    <source>
        <dbReference type="SAM" id="MobiDB-lite"/>
    </source>
</evidence>
<evidence type="ECO:0000256" key="2">
    <source>
        <dbReference type="ARBA" id="ARBA00022448"/>
    </source>
</evidence>
<feature type="region of interest" description="Disordered" evidence="7">
    <location>
        <begin position="449"/>
        <end position="470"/>
    </location>
</feature>
<keyword evidence="3 8" id="KW-0812">Transmembrane</keyword>
<dbReference type="InterPro" id="IPR013057">
    <property type="entry name" value="AA_transpt_TM"/>
</dbReference>
<evidence type="ECO:0000256" key="6">
    <source>
        <dbReference type="ARBA" id="ARBA00023136"/>
    </source>
</evidence>
<feature type="region of interest" description="Disordered" evidence="7">
    <location>
        <begin position="691"/>
        <end position="733"/>
    </location>
</feature>
<dbReference type="PANTHER" id="PTHR22950">
    <property type="entry name" value="AMINO ACID TRANSPORTER"/>
    <property type="match status" value="1"/>
</dbReference>
<gene>
    <name evidence="11" type="primary">LOC108560888</name>
</gene>
<evidence type="ECO:0000259" key="9">
    <source>
        <dbReference type="Pfam" id="PF01490"/>
    </source>
</evidence>
<dbReference type="Pfam" id="PF01490">
    <property type="entry name" value="Aa_trans"/>
    <property type="match status" value="1"/>
</dbReference>
<keyword evidence="5 8" id="KW-1133">Transmembrane helix</keyword>
<feature type="transmembrane region" description="Helical" evidence="8">
    <location>
        <begin position="375"/>
        <end position="396"/>
    </location>
</feature>
<feature type="domain" description="Amino acid transporter transmembrane" evidence="9">
    <location>
        <begin position="9"/>
        <end position="394"/>
    </location>
</feature>
<evidence type="ECO:0000256" key="3">
    <source>
        <dbReference type="ARBA" id="ARBA00022692"/>
    </source>
</evidence>
<keyword evidence="10" id="KW-1185">Reference proteome</keyword>
<evidence type="ECO:0000256" key="4">
    <source>
        <dbReference type="ARBA" id="ARBA00022970"/>
    </source>
</evidence>
<feature type="transmembrane region" description="Helical" evidence="8">
    <location>
        <begin position="121"/>
        <end position="139"/>
    </location>
</feature>
<feature type="transmembrane region" description="Helical" evidence="8">
    <location>
        <begin position="76"/>
        <end position="101"/>
    </location>
</feature>
<keyword evidence="2" id="KW-0813">Transport</keyword>
<name>A0ABM1MHN8_NICVS</name>
<reference evidence="11" key="1">
    <citation type="submission" date="2025-08" db="UniProtKB">
        <authorList>
            <consortium name="RefSeq"/>
        </authorList>
    </citation>
    <scope>IDENTIFICATION</scope>
    <source>
        <tissue evidence="11">Whole Larva</tissue>
    </source>
</reference>
<proteinExistence type="predicted"/>
<feature type="transmembrane region" description="Helical" evidence="8">
    <location>
        <begin position="146"/>
        <end position="166"/>
    </location>
</feature>
<comment type="subcellular location">
    <subcellularLocation>
        <location evidence="1">Membrane</location>
        <topology evidence="1">Multi-pass membrane protein</topology>
    </subcellularLocation>
</comment>
<evidence type="ECO:0000313" key="10">
    <source>
        <dbReference type="Proteomes" id="UP000695000"/>
    </source>
</evidence>
<organism evidence="10 11">
    <name type="scientific">Nicrophorus vespilloides</name>
    <name type="common">Boreal carrion beetle</name>
    <dbReference type="NCBI Taxonomy" id="110193"/>
    <lineage>
        <taxon>Eukaryota</taxon>
        <taxon>Metazoa</taxon>
        <taxon>Ecdysozoa</taxon>
        <taxon>Arthropoda</taxon>
        <taxon>Hexapoda</taxon>
        <taxon>Insecta</taxon>
        <taxon>Pterygota</taxon>
        <taxon>Neoptera</taxon>
        <taxon>Endopterygota</taxon>
        <taxon>Coleoptera</taxon>
        <taxon>Polyphaga</taxon>
        <taxon>Staphyliniformia</taxon>
        <taxon>Silphidae</taxon>
        <taxon>Nicrophorinae</taxon>
        <taxon>Nicrophorus</taxon>
    </lineage>
</organism>
<sequence>MDSKQAIHVMTLANSIIGVSILAMPYCFKQCGIILSILLLIVSSIISRLACHFLLKSAIKARLRTFENLAFHVFGTFGKLFVEIGLIGFLLGTCIAFFVVMGDLGPQIIAHMTNTPSSNTLRTSILFVLAAFCVLPLGLLRNVSSLSTVSTATVGFYACLVLKVMWESAPHILQGDWYDKVVYWRPAGILQCIPIFSMALFCQTQLFEIYQAIPNASQEKMNGVVRLAVNICTIVYIFVGVFGYIALSHEPTFSGNILLNFEPSIITELMKMGFVLSVAFSFPLVIFPCRASLFSLLYKPMYSSMHDTPITYIPENKFRLLTVLIILISLTIGIMIPNIELVLGLVGSTIGVIVCVIFPACCFICITVKNTNERLLAQAMLCIGIVVMVLGTYANLYAIEEVHVEKALVMKEIENPIREDIIITTRKAIEMNKLEKEIEKIEEKILEERKEIRHEPPQPEEPQDDSPPQIKEKVETIDLLPEVQKVNVTEKAVVKKEVETKAPEEIKLDIEAIKKEEKELLDSKKEDKSPKLEKMYEEEKKKVEEKDKIITELLHKNEEDKVKAIETIAKLAIEKIVEVQAEDKPIQQMIAKNPESYNIGKQISEQDSQKLKNLGPLPIALSKNVKPTVVENKPVSILQVLDVPKIKTETKQNPSEIVNDAEEKIANIEKTDVKVEETVKKEVIKETVVENKEEKDMRRDILSKDYDRNKRDVGDEQCDDNGKNRSNSGQNIDLEAMDIAKADDTVSLTRDLKSIPNRDGK</sequence>
<evidence type="ECO:0000256" key="5">
    <source>
        <dbReference type="ARBA" id="ARBA00022989"/>
    </source>
</evidence>
<evidence type="ECO:0000256" key="1">
    <source>
        <dbReference type="ARBA" id="ARBA00004141"/>
    </source>
</evidence>
<feature type="transmembrane region" description="Helical" evidence="8">
    <location>
        <begin position="7"/>
        <end position="26"/>
    </location>
</feature>
<evidence type="ECO:0000256" key="8">
    <source>
        <dbReference type="SAM" id="Phobius"/>
    </source>
</evidence>
<evidence type="ECO:0000313" key="11">
    <source>
        <dbReference type="RefSeq" id="XP_017774088.1"/>
    </source>
</evidence>
<feature type="transmembrane region" description="Helical" evidence="8">
    <location>
        <begin position="227"/>
        <end position="247"/>
    </location>
</feature>
<accession>A0ABM1MHN8</accession>
<feature type="transmembrane region" description="Helical" evidence="8">
    <location>
        <begin position="32"/>
        <end position="55"/>
    </location>
</feature>
<feature type="transmembrane region" description="Helical" evidence="8">
    <location>
        <begin position="342"/>
        <end position="368"/>
    </location>
</feature>
<feature type="transmembrane region" description="Helical" evidence="8">
    <location>
        <begin position="318"/>
        <end position="336"/>
    </location>
</feature>
<keyword evidence="4" id="KW-0029">Amino-acid transport</keyword>
<dbReference type="GeneID" id="108560888"/>
<dbReference type="RefSeq" id="XP_017774088.1">
    <property type="nucleotide sequence ID" value="XM_017918599.1"/>
</dbReference>
<feature type="transmembrane region" description="Helical" evidence="8">
    <location>
        <begin position="186"/>
        <end position="207"/>
    </location>
</feature>